<comment type="caution">
    <text evidence="1">The sequence shown here is derived from an EMBL/GenBank/DDBJ whole genome shotgun (WGS) entry which is preliminary data.</text>
</comment>
<dbReference type="EMBL" id="METD01000001">
    <property type="protein sequence ID" value="OGB73733.1"/>
    <property type="molecule type" value="Genomic_DNA"/>
</dbReference>
<evidence type="ECO:0000313" key="2">
    <source>
        <dbReference type="Proteomes" id="UP000178085"/>
    </source>
</evidence>
<proteinExistence type="predicted"/>
<dbReference type="AlphaFoldDB" id="A0A1F4NQJ7"/>
<name>A0A1F4NQJ7_UNCK3</name>
<protein>
    <submittedName>
        <fullName evidence="1">Uncharacterized protein</fullName>
    </submittedName>
</protein>
<dbReference type="Proteomes" id="UP000178085">
    <property type="component" value="Unassembled WGS sequence"/>
</dbReference>
<reference evidence="1 2" key="1">
    <citation type="journal article" date="2016" name="Nat. Commun.">
        <title>Thousands of microbial genomes shed light on interconnected biogeochemical processes in an aquifer system.</title>
        <authorList>
            <person name="Anantharaman K."/>
            <person name="Brown C.T."/>
            <person name="Hug L.A."/>
            <person name="Sharon I."/>
            <person name="Castelle C.J."/>
            <person name="Probst A.J."/>
            <person name="Thomas B.C."/>
            <person name="Singh A."/>
            <person name="Wilkins M.J."/>
            <person name="Karaoz U."/>
            <person name="Brodie E.L."/>
            <person name="Williams K.H."/>
            <person name="Hubbard S.S."/>
            <person name="Banfield J.F."/>
        </authorList>
    </citation>
    <scope>NUCLEOTIDE SEQUENCE [LARGE SCALE GENOMIC DNA]</scope>
</reference>
<accession>A0A1F4NQJ7</accession>
<sequence>MKEVVVMKYRVTGIYADCLGGSRFEGEIETDEEGNFQGTVTDRYGSGAIKGILMDDHLHFKKGYKEVPLVGRLCLDATSFDEGGYLYEYSPTPTDSPAAKDGWQWLGKWTLVSTGEIMDTACSLTRI</sequence>
<gene>
    <name evidence="1" type="ORF">A3K51_02775</name>
</gene>
<evidence type="ECO:0000313" key="1">
    <source>
        <dbReference type="EMBL" id="OGB73733.1"/>
    </source>
</evidence>
<organism evidence="1 2">
    <name type="scientific">candidate division Kazan bacterium RIFCSPLOWO2_01_FULL_45_19</name>
    <dbReference type="NCBI Taxonomy" id="1798538"/>
    <lineage>
        <taxon>Bacteria</taxon>
        <taxon>Bacteria division Kazan-3B-28</taxon>
    </lineage>
</organism>